<dbReference type="Proteomes" id="UP001234202">
    <property type="component" value="Unassembled WGS sequence"/>
</dbReference>
<accession>A0ACC2WVA4</accession>
<comment type="caution">
    <text evidence="1">The sequence shown here is derived from an EMBL/GenBank/DDBJ whole genome shotgun (WGS) entry which is preliminary data.</text>
</comment>
<proteinExistence type="predicted"/>
<dbReference type="EMBL" id="JASBWV010000044">
    <property type="protein sequence ID" value="KAJ9115368.1"/>
    <property type="molecule type" value="Genomic_DNA"/>
</dbReference>
<gene>
    <name evidence="1" type="ORF">QFC24_006983</name>
</gene>
<sequence length="613" mass="68662">MSFRYLPAIIPLALGIYFGLTWDSIRSRYGLPSEYEVLTPSLVREIENMRKRWEIGAVSIAVVKQDEGQEYDEWRSDTLGLGEADWSGTKVDETTLFSIASNTKLFVALSTGITVANETSLHGNNAKLTWSTKVKNIIPDWQLMDPVASEYADVVDLLSHRTGVGRHDFAFEMAAPISDMISKMRYLRPSEEFRKTFQYTNTAYLIATTIPENLYRVPFAEYVQENMLDKLNMTNTYLDLAVTPPEEKRSQGFARKNQQVGACIEDEDKIGFSRSCLGDKVNIGYFDYKLERLHGHWGVISNARDMATWLKMLLLGGRSPYSNETVVPLAAIAKASTAYTVAHQNPDWDFPESGKITYGMGQQMSMYRGHRMIDHVGTIPGQSSRVVRIPGSNLGIAVMVNEFDLGFHFVMAASYRIMDHMLGLEPINWELRLKPLLTQWLMRYVQPAHASNATLPNIASTNIQGTYYDKAYGRLTICLVPPASHSTGNAKVPSECVRTLAEHPFNLSSEIVPAGGSPSPPMFIARYGQVSTAYLLFRHKNDSTFTASIGMRFPETAAHVPLIYWYWDAIFAKDGMAFAGNAWGAGLGVELRDPWAAGGLKKNAEVWFDKVEE</sequence>
<name>A0ACC2WVA4_9TREE</name>
<evidence type="ECO:0000313" key="2">
    <source>
        <dbReference type="Proteomes" id="UP001234202"/>
    </source>
</evidence>
<protein>
    <submittedName>
        <fullName evidence="1">Uncharacterized protein</fullName>
    </submittedName>
</protein>
<evidence type="ECO:0000313" key="1">
    <source>
        <dbReference type="EMBL" id="KAJ9115368.1"/>
    </source>
</evidence>
<organism evidence="1 2">
    <name type="scientific">Naganishia onofrii</name>
    <dbReference type="NCBI Taxonomy" id="1851511"/>
    <lineage>
        <taxon>Eukaryota</taxon>
        <taxon>Fungi</taxon>
        <taxon>Dikarya</taxon>
        <taxon>Basidiomycota</taxon>
        <taxon>Agaricomycotina</taxon>
        <taxon>Tremellomycetes</taxon>
        <taxon>Filobasidiales</taxon>
        <taxon>Filobasidiaceae</taxon>
        <taxon>Naganishia</taxon>
    </lineage>
</organism>
<keyword evidence="2" id="KW-1185">Reference proteome</keyword>
<reference evidence="1" key="1">
    <citation type="submission" date="2023-04" db="EMBL/GenBank/DDBJ databases">
        <title>Draft Genome sequencing of Naganishia species isolated from polar environments using Oxford Nanopore Technology.</title>
        <authorList>
            <person name="Leo P."/>
            <person name="Venkateswaran K."/>
        </authorList>
    </citation>
    <scope>NUCLEOTIDE SEQUENCE</scope>
    <source>
        <strain evidence="1">DBVPG 5303</strain>
    </source>
</reference>